<dbReference type="AlphaFoldDB" id="J9FJT8"/>
<dbReference type="EMBL" id="AMCI01009173">
    <property type="protein sequence ID" value="EJW89912.1"/>
    <property type="molecule type" value="Genomic_DNA"/>
</dbReference>
<accession>J9FJT8</accession>
<reference evidence="1" key="1">
    <citation type="journal article" date="2012" name="PLoS ONE">
        <title>Gene sets for utilization of primary and secondary nutrition supplies in the distal gut of endangered iberian lynx.</title>
        <authorList>
            <person name="Alcaide M."/>
            <person name="Messina E."/>
            <person name="Richter M."/>
            <person name="Bargiela R."/>
            <person name="Peplies J."/>
            <person name="Huws S.A."/>
            <person name="Newbold C.J."/>
            <person name="Golyshin P.N."/>
            <person name="Simon M.A."/>
            <person name="Lopez G."/>
            <person name="Yakimov M.M."/>
            <person name="Ferrer M."/>
        </authorList>
    </citation>
    <scope>NUCLEOTIDE SEQUENCE</scope>
</reference>
<name>J9FJT8_9ZZZZ</name>
<organism evidence="1">
    <name type="scientific">gut metagenome</name>
    <dbReference type="NCBI Taxonomy" id="749906"/>
    <lineage>
        <taxon>unclassified sequences</taxon>
        <taxon>metagenomes</taxon>
        <taxon>organismal metagenomes</taxon>
    </lineage>
</organism>
<gene>
    <name evidence="1" type="ORF">EVA_21981</name>
</gene>
<feature type="non-terminal residue" evidence="1">
    <location>
        <position position="1"/>
    </location>
</feature>
<comment type="caution">
    <text evidence="1">The sequence shown here is derived from an EMBL/GenBank/DDBJ whole genome shotgun (WGS) entry which is preliminary data.</text>
</comment>
<sequence length="98" mass="10925">NEDVNEENPKYLTINQTLMTVDAWTNIPLDSAHVNQTGLAELLSRMTHMNSESIRRRLAQGISYEGPRAKKDADYVASLLEKVDAELAQRVRNNVAGG</sequence>
<evidence type="ECO:0000313" key="1">
    <source>
        <dbReference type="EMBL" id="EJW89912.1"/>
    </source>
</evidence>
<proteinExistence type="predicted"/>
<protein>
    <submittedName>
        <fullName evidence="1">Uncharacterized protein</fullName>
    </submittedName>
</protein>